<keyword evidence="2" id="KW-0732">Signal</keyword>
<evidence type="ECO:0000256" key="1">
    <source>
        <dbReference type="SAM" id="MobiDB-lite"/>
    </source>
</evidence>
<sequence>MKLTFVFALLAVAGTAFADTNAERLARGLGPMKPRHFGQTQTATQAAPSSHPPVAHDPNAAAAQHNAAVAQHNAAVAAQRAAAQKAAESQRAAAAAAQRNAAAHNAHTV</sequence>
<gene>
    <name evidence="3" type="ORF">BD626DRAFT_581773</name>
</gene>
<evidence type="ECO:0000256" key="2">
    <source>
        <dbReference type="SAM" id="SignalP"/>
    </source>
</evidence>
<feature type="signal peptide" evidence="2">
    <location>
        <begin position="1"/>
        <end position="18"/>
    </location>
</feature>
<feature type="compositionally biased region" description="Polar residues" evidence="1">
    <location>
        <begin position="38"/>
        <end position="48"/>
    </location>
</feature>
<protein>
    <submittedName>
        <fullName evidence="3">Uncharacterized protein</fullName>
    </submittedName>
</protein>
<dbReference type="AlphaFoldDB" id="A0A550CQP0"/>
<feature type="chain" id="PRO_5021918741" evidence="2">
    <location>
        <begin position="19"/>
        <end position="109"/>
    </location>
</feature>
<name>A0A550CQP0_9AGAR</name>
<accession>A0A550CQP0</accession>
<keyword evidence="4" id="KW-1185">Reference proteome</keyword>
<comment type="caution">
    <text evidence="3">The sequence shown here is derived from an EMBL/GenBank/DDBJ whole genome shotgun (WGS) entry which is preliminary data.</text>
</comment>
<organism evidence="3 4">
    <name type="scientific">Schizophyllum amplum</name>
    <dbReference type="NCBI Taxonomy" id="97359"/>
    <lineage>
        <taxon>Eukaryota</taxon>
        <taxon>Fungi</taxon>
        <taxon>Dikarya</taxon>
        <taxon>Basidiomycota</taxon>
        <taxon>Agaricomycotina</taxon>
        <taxon>Agaricomycetes</taxon>
        <taxon>Agaricomycetidae</taxon>
        <taxon>Agaricales</taxon>
        <taxon>Schizophyllaceae</taxon>
        <taxon>Schizophyllum</taxon>
    </lineage>
</organism>
<feature type="compositionally biased region" description="Low complexity" evidence="1">
    <location>
        <begin position="56"/>
        <end position="74"/>
    </location>
</feature>
<feature type="region of interest" description="Disordered" evidence="1">
    <location>
        <begin position="28"/>
        <end position="74"/>
    </location>
</feature>
<evidence type="ECO:0000313" key="3">
    <source>
        <dbReference type="EMBL" id="TRM67059.1"/>
    </source>
</evidence>
<dbReference type="OrthoDB" id="10382374at2759"/>
<proteinExistence type="predicted"/>
<reference evidence="3 4" key="1">
    <citation type="journal article" date="2019" name="New Phytol.">
        <title>Comparative genomics reveals unique wood-decay strategies and fruiting body development in the Schizophyllaceae.</title>
        <authorList>
            <person name="Almasi E."/>
            <person name="Sahu N."/>
            <person name="Krizsan K."/>
            <person name="Balint B."/>
            <person name="Kovacs G.M."/>
            <person name="Kiss B."/>
            <person name="Cseklye J."/>
            <person name="Drula E."/>
            <person name="Henrissat B."/>
            <person name="Nagy I."/>
            <person name="Chovatia M."/>
            <person name="Adam C."/>
            <person name="LaButti K."/>
            <person name="Lipzen A."/>
            <person name="Riley R."/>
            <person name="Grigoriev I.V."/>
            <person name="Nagy L.G."/>
        </authorList>
    </citation>
    <scope>NUCLEOTIDE SEQUENCE [LARGE SCALE GENOMIC DNA]</scope>
    <source>
        <strain evidence="3 4">NL-1724</strain>
    </source>
</reference>
<evidence type="ECO:0000313" key="4">
    <source>
        <dbReference type="Proteomes" id="UP000320762"/>
    </source>
</evidence>
<dbReference type="EMBL" id="VDMD01000003">
    <property type="protein sequence ID" value="TRM67059.1"/>
    <property type="molecule type" value="Genomic_DNA"/>
</dbReference>
<dbReference type="Proteomes" id="UP000320762">
    <property type="component" value="Unassembled WGS sequence"/>
</dbReference>